<evidence type="ECO:0000313" key="15">
    <source>
        <dbReference type="EMBL" id="QHC55168.1"/>
    </source>
</evidence>
<evidence type="ECO:0000256" key="7">
    <source>
        <dbReference type="ARBA" id="ARBA00022840"/>
    </source>
</evidence>
<dbReference type="GO" id="GO:0005524">
    <property type="term" value="F:ATP binding"/>
    <property type="evidence" value="ECO:0007669"/>
    <property type="project" value="UniProtKB-UniRule"/>
</dbReference>
<evidence type="ECO:0000256" key="11">
    <source>
        <dbReference type="RuleBase" id="RU003783"/>
    </source>
</evidence>
<comment type="caution">
    <text evidence="10">Lacks conserved residue(s) required for the propagation of feature annotation.</text>
</comment>
<dbReference type="PANTHER" id="PTHR11088:SF60">
    <property type="entry name" value="TRNA DIMETHYLALLYLTRANSFERASE"/>
    <property type="match status" value="1"/>
</dbReference>
<accession>A0A166IME0</accession>
<feature type="site" description="Interaction with substrate tRNA" evidence="10">
    <location>
        <position position="114"/>
    </location>
</feature>
<reference evidence="15" key="2">
    <citation type="submission" date="2019-12" db="EMBL/GenBank/DDBJ databases">
        <title>Complete and Draft Genome Sequences of New Strains and Members of Some Known Species of the Genus Rathayibacter isolated from Plants.</title>
        <authorList>
            <person name="Tarlachkov S.V."/>
            <person name="Starodumova I.P."/>
            <person name="Dorofeeva L.V."/>
            <person name="Prisyazhnaya N.V."/>
            <person name="Leyn S.A."/>
            <person name="Zlamal J.E."/>
            <person name="Elane M.L."/>
            <person name="Osterman A.L."/>
            <person name="Nadler S.A."/>
            <person name="Subbotin S.A."/>
            <person name="Evtushenko L.I."/>
        </authorList>
    </citation>
    <scope>NUCLEOTIDE SEQUENCE</scope>
    <source>
        <strain evidence="15">VKM Ac-2761</strain>
    </source>
</reference>
<comment type="cofactor">
    <cofactor evidence="1 10">
        <name>Mg(2+)</name>
        <dbReference type="ChEBI" id="CHEBI:18420"/>
    </cofactor>
</comment>
<evidence type="ECO:0000256" key="9">
    <source>
        <dbReference type="ARBA" id="ARBA00049563"/>
    </source>
</evidence>
<keyword evidence="4 10" id="KW-0808">Transferase</keyword>
<evidence type="ECO:0000256" key="2">
    <source>
        <dbReference type="ARBA" id="ARBA00003213"/>
    </source>
</evidence>
<evidence type="ECO:0000256" key="8">
    <source>
        <dbReference type="ARBA" id="ARBA00022842"/>
    </source>
</evidence>
<dbReference type="Pfam" id="PF01715">
    <property type="entry name" value="IPPT"/>
    <property type="match status" value="1"/>
</dbReference>
<proteinExistence type="inferred from homology"/>
<dbReference type="GO" id="GO:0052381">
    <property type="term" value="F:tRNA dimethylallyltransferase activity"/>
    <property type="evidence" value="ECO:0007669"/>
    <property type="project" value="UniProtKB-UniRule"/>
</dbReference>
<reference evidence="17" key="3">
    <citation type="submission" date="2019-12" db="EMBL/GenBank/DDBJ databases">
        <title>Complete and draft genome sequences of new strains and members of some known species of the genus Rathayibacter isolated from plants.</title>
        <authorList>
            <person name="Tarlachkov S.V."/>
            <person name="Starodumova I.P."/>
            <person name="Dorofeeva L.V."/>
            <person name="Prisyazhnaya N.V."/>
            <person name="Leyn S."/>
            <person name="Zlamal J."/>
            <person name="Elan M."/>
            <person name="Osterman A.L."/>
            <person name="Nadler S."/>
            <person name="Subbotin S.A."/>
            <person name="Evtushenko L.I."/>
        </authorList>
    </citation>
    <scope>NUCLEOTIDE SEQUENCE [LARGE SCALE GENOMIC DNA]</scope>
    <source>
        <strain evidence="17">VKM Ac-2761</strain>
    </source>
</reference>
<protein>
    <recommendedName>
        <fullName evidence="10">tRNA dimethylallyltransferase</fullName>
        <ecNumber evidence="10">2.5.1.75</ecNumber>
    </recommendedName>
    <alternativeName>
        <fullName evidence="10">Dimethylallyl diphosphate:tRNA dimethylallyltransferase</fullName>
        <shortName evidence="10">DMAPP:tRNA dimethylallyltransferase</shortName>
        <shortName evidence="10">DMATase</shortName>
    </alternativeName>
    <alternativeName>
        <fullName evidence="10">Isopentenyl-diphosphate:tRNA isopentenyltransferase</fullName>
        <shortName evidence="10">IPP transferase</shortName>
        <shortName evidence="10">IPPT</shortName>
        <shortName evidence="10">IPTase</shortName>
    </alternativeName>
</protein>
<dbReference type="Proteomes" id="UP000465031">
    <property type="component" value="Chromosome"/>
</dbReference>
<keyword evidence="7 10" id="KW-0067">ATP-binding</keyword>
<evidence type="ECO:0000313" key="14">
    <source>
        <dbReference type="EMBL" id="KZX22614.1"/>
    </source>
</evidence>
<dbReference type="KEGG" id="rte:GSU10_05640"/>
<comment type="similarity">
    <text evidence="3 10 13">Belongs to the IPP transferase family.</text>
</comment>
<dbReference type="Gene3D" id="3.40.50.300">
    <property type="entry name" value="P-loop containing nucleotide triphosphate hydrolases"/>
    <property type="match status" value="1"/>
</dbReference>
<comment type="catalytic activity">
    <reaction evidence="9 10 11">
        <text>adenosine(37) in tRNA + dimethylallyl diphosphate = N(6)-dimethylallyladenosine(37) in tRNA + diphosphate</text>
        <dbReference type="Rhea" id="RHEA:26482"/>
        <dbReference type="Rhea" id="RHEA-COMP:10162"/>
        <dbReference type="Rhea" id="RHEA-COMP:10375"/>
        <dbReference type="ChEBI" id="CHEBI:33019"/>
        <dbReference type="ChEBI" id="CHEBI:57623"/>
        <dbReference type="ChEBI" id="CHEBI:74411"/>
        <dbReference type="ChEBI" id="CHEBI:74415"/>
        <dbReference type="EC" id="2.5.1.75"/>
    </reaction>
</comment>
<dbReference type="Gene3D" id="1.10.20.140">
    <property type="match status" value="1"/>
</dbReference>
<evidence type="ECO:0000256" key="4">
    <source>
        <dbReference type="ARBA" id="ARBA00022679"/>
    </source>
</evidence>
<evidence type="ECO:0000256" key="3">
    <source>
        <dbReference type="ARBA" id="ARBA00005842"/>
    </source>
</evidence>
<evidence type="ECO:0000256" key="5">
    <source>
        <dbReference type="ARBA" id="ARBA00022694"/>
    </source>
</evidence>
<dbReference type="Proteomes" id="UP000076717">
    <property type="component" value="Unassembled WGS sequence"/>
</dbReference>
<dbReference type="InterPro" id="IPR039657">
    <property type="entry name" value="Dimethylallyltransferase"/>
</dbReference>
<feature type="binding site" evidence="10">
    <location>
        <begin position="20"/>
        <end position="25"/>
    </location>
    <ligand>
        <name>substrate</name>
    </ligand>
</feature>
<keyword evidence="6 10" id="KW-0547">Nucleotide-binding</keyword>
<dbReference type="NCBIfam" id="TIGR00174">
    <property type="entry name" value="miaA"/>
    <property type="match status" value="1"/>
</dbReference>
<dbReference type="PATRIC" id="fig|1671680.3.peg.259"/>
<keyword evidence="8 10" id="KW-0460">Magnesium</keyword>
<feature type="site" description="Interaction with substrate tRNA" evidence="10">
    <location>
        <position position="135"/>
    </location>
</feature>
<evidence type="ECO:0000256" key="12">
    <source>
        <dbReference type="RuleBase" id="RU003784"/>
    </source>
</evidence>
<dbReference type="OrthoDB" id="9776390at2"/>
<dbReference type="RefSeq" id="WP_068207515.1">
    <property type="nucleotide sequence ID" value="NZ_CP047186.1"/>
</dbReference>
<evidence type="ECO:0000313" key="16">
    <source>
        <dbReference type="Proteomes" id="UP000076717"/>
    </source>
</evidence>
<dbReference type="InterPro" id="IPR027417">
    <property type="entry name" value="P-loop_NTPase"/>
</dbReference>
<dbReference type="HAMAP" id="MF_00185">
    <property type="entry name" value="IPP_trans"/>
    <property type="match status" value="1"/>
</dbReference>
<keyword evidence="5 10" id="KW-0819">tRNA processing</keyword>
<reference evidence="14 16" key="1">
    <citation type="submission" date="2015-08" db="EMBL/GenBank/DDBJ databases">
        <title>Draft Genome Sequence of Rathayibacter sp. Strain VKM Ac-2596 Isolated from Leaf Gall Induced by Plant-Parasitic Nematodes.</title>
        <authorList>
            <person name="Vasilenko O.V."/>
            <person name="Starodumova I.P."/>
            <person name="Tarlachkov S.V."/>
            <person name="Dorofeeva L.V."/>
            <person name="Evtushenko L.I."/>
        </authorList>
    </citation>
    <scope>NUCLEOTIDE SEQUENCE [LARGE SCALE GENOMIC DNA]</scope>
    <source>
        <strain evidence="14 16">VKM Ac-2596</strain>
    </source>
</reference>
<dbReference type="AlphaFoldDB" id="A0A166IME0"/>
<evidence type="ECO:0000256" key="6">
    <source>
        <dbReference type="ARBA" id="ARBA00022741"/>
    </source>
</evidence>
<name>A0A166IME0_9MICO</name>
<evidence type="ECO:0000256" key="13">
    <source>
        <dbReference type="RuleBase" id="RU003785"/>
    </source>
</evidence>
<keyword evidence="16" id="KW-1185">Reference proteome</keyword>
<dbReference type="SUPFAM" id="SSF52540">
    <property type="entry name" value="P-loop containing nucleoside triphosphate hydrolases"/>
    <property type="match status" value="1"/>
</dbReference>
<dbReference type="InterPro" id="IPR018022">
    <property type="entry name" value="IPT"/>
</dbReference>
<evidence type="ECO:0000256" key="10">
    <source>
        <dbReference type="HAMAP-Rule" id="MF_00185"/>
    </source>
</evidence>
<sequence length="321" mass="34572">MASADPAARVPQLIAIVGATGTGKSELSLDLAESVCADGGSAEVVNADAMQLYRGMDVGTAKLLLDERRGVPHHLLDVLDVTEEASVARYQREARAAIEGILARGGTPILVGGSGLYVSSVLFEFSFAGTDPQVRRRLEETAEREGLGVLTERLRRIDAAVAQRIGPHNARRIIRALEIAELNGGSTHSGLMSDDPLAWRSAAILLLEAPRDELVRRLDRRVERMWAGGMLEEVEGLVARGIERGVTAGRAIGYAQALAQRAGDLTEQEAIAATQALTRRYARRQNSWFRRYAGAHRLPYDAPDLAARARAAAQVAVAAPR</sequence>
<dbReference type="EC" id="2.5.1.75" evidence="10"/>
<dbReference type="EMBL" id="LIIN01000004">
    <property type="protein sequence ID" value="KZX22614.1"/>
    <property type="molecule type" value="Genomic_DNA"/>
</dbReference>
<comment type="subunit">
    <text evidence="10">Monomer.</text>
</comment>
<organism evidence="14 16">
    <name type="scientific">Rathayibacter tanaceti</name>
    <dbReference type="NCBI Taxonomy" id="1671680"/>
    <lineage>
        <taxon>Bacteria</taxon>
        <taxon>Bacillati</taxon>
        <taxon>Actinomycetota</taxon>
        <taxon>Actinomycetes</taxon>
        <taxon>Micrococcales</taxon>
        <taxon>Microbacteriaceae</taxon>
        <taxon>Rathayibacter</taxon>
    </lineage>
</organism>
<evidence type="ECO:0000313" key="17">
    <source>
        <dbReference type="Proteomes" id="UP000465031"/>
    </source>
</evidence>
<feature type="binding site" evidence="10">
    <location>
        <begin position="18"/>
        <end position="25"/>
    </location>
    <ligand>
        <name>ATP</name>
        <dbReference type="ChEBI" id="CHEBI:30616"/>
    </ligand>
</feature>
<gene>
    <name evidence="10 14" type="primary">miaA</name>
    <name evidence="14" type="ORF">ACH61_00244</name>
    <name evidence="15" type="ORF">GSU10_05640</name>
</gene>
<dbReference type="GO" id="GO:0006400">
    <property type="term" value="P:tRNA modification"/>
    <property type="evidence" value="ECO:0007669"/>
    <property type="project" value="TreeGrafter"/>
</dbReference>
<dbReference type="EMBL" id="CP047186">
    <property type="protein sequence ID" value="QHC55168.1"/>
    <property type="molecule type" value="Genomic_DNA"/>
</dbReference>
<dbReference type="PANTHER" id="PTHR11088">
    <property type="entry name" value="TRNA DIMETHYLALLYLTRANSFERASE"/>
    <property type="match status" value="1"/>
</dbReference>
<evidence type="ECO:0000256" key="1">
    <source>
        <dbReference type="ARBA" id="ARBA00001946"/>
    </source>
</evidence>
<comment type="function">
    <text evidence="2 10 12">Catalyzes the transfer of a dimethylallyl group onto the adenine at position 37 in tRNAs that read codons beginning with uridine, leading to the formation of N6-(dimethylallyl)adenosine (i(6)A).</text>
</comment>